<dbReference type="AlphaFoldDB" id="A0AAJ0LV17"/>
<evidence type="ECO:0000313" key="1">
    <source>
        <dbReference type="EMBL" id="KAK3056448.1"/>
    </source>
</evidence>
<keyword evidence="2" id="KW-1185">Reference proteome</keyword>
<proteinExistence type="predicted"/>
<comment type="caution">
    <text evidence="1">The sequence shown here is derived from an EMBL/GenBank/DDBJ whole genome shotgun (WGS) entry which is preliminary data.</text>
</comment>
<accession>A0AAJ0LV17</accession>
<gene>
    <name evidence="1" type="ORF">LTR09_002955</name>
</gene>
<name>A0AAJ0LV17_9PEZI</name>
<dbReference type="EMBL" id="JAWDJX010000006">
    <property type="protein sequence ID" value="KAK3056448.1"/>
    <property type="molecule type" value="Genomic_DNA"/>
</dbReference>
<evidence type="ECO:0000313" key="2">
    <source>
        <dbReference type="Proteomes" id="UP001271007"/>
    </source>
</evidence>
<protein>
    <submittedName>
        <fullName evidence="1">Uncharacterized protein</fullName>
    </submittedName>
</protein>
<dbReference type="Proteomes" id="UP001271007">
    <property type="component" value="Unassembled WGS sequence"/>
</dbReference>
<organism evidence="1 2">
    <name type="scientific">Extremus antarcticus</name>
    <dbReference type="NCBI Taxonomy" id="702011"/>
    <lineage>
        <taxon>Eukaryota</taxon>
        <taxon>Fungi</taxon>
        <taxon>Dikarya</taxon>
        <taxon>Ascomycota</taxon>
        <taxon>Pezizomycotina</taxon>
        <taxon>Dothideomycetes</taxon>
        <taxon>Dothideomycetidae</taxon>
        <taxon>Mycosphaerellales</taxon>
        <taxon>Extremaceae</taxon>
        <taxon>Extremus</taxon>
    </lineage>
</organism>
<sequence length="94" mass="10971">MELAQYLLAESHKYSDKWNALDWAWLAYKAWKRAHMNVAKAFGDSDDQDAKEAWKDIEEHAVPFDKLPEAETAAFFEKIEHFMDNNENHDGVKA</sequence>
<reference evidence="1" key="1">
    <citation type="submission" date="2023-04" db="EMBL/GenBank/DDBJ databases">
        <title>Black Yeasts Isolated from many extreme environments.</title>
        <authorList>
            <person name="Coleine C."/>
            <person name="Stajich J.E."/>
            <person name="Selbmann L."/>
        </authorList>
    </citation>
    <scope>NUCLEOTIDE SEQUENCE</scope>
    <source>
        <strain evidence="1">CCFEE 5312</strain>
    </source>
</reference>